<dbReference type="GO" id="GO:0055085">
    <property type="term" value="P:transmembrane transport"/>
    <property type="evidence" value="ECO:0007669"/>
    <property type="project" value="InterPro"/>
</dbReference>
<gene>
    <name evidence="3" type="ORF">EGY25_02495</name>
</gene>
<dbReference type="Gene3D" id="3.30.2420.10">
    <property type="entry name" value="TonB"/>
    <property type="match status" value="1"/>
</dbReference>
<feature type="domain" description="TonB C-terminal" evidence="2">
    <location>
        <begin position="286"/>
        <end position="378"/>
    </location>
</feature>
<comment type="caution">
    <text evidence="3">The sequence shown here is derived from an EMBL/GenBank/DDBJ whole genome shotgun (WGS) entry which is preliminary data.</text>
</comment>
<dbReference type="PROSITE" id="PS52015">
    <property type="entry name" value="TONB_CTD"/>
    <property type="match status" value="1"/>
</dbReference>
<dbReference type="AlphaFoldDB" id="A0A4Y9S220"/>
<evidence type="ECO:0000313" key="3">
    <source>
        <dbReference type="EMBL" id="TFW14096.1"/>
    </source>
</evidence>
<reference evidence="3 4" key="1">
    <citation type="submission" date="2019-03" db="EMBL/GenBank/DDBJ databases">
        <title>Draft genome of Brevundimonas sp. a heavy metal resistant soil bacteria.</title>
        <authorList>
            <person name="Soto J."/>
        </authorList>
    </citation>
    <scope>NUCLEOTIDE SEQUENCE [LARGE SCALE GENOMIC DNA]</scope>
    <source>
        <strain evidence="3 4">B-10</strain>
    </source>
</reference>
<protein>
    <recommendedName>
        <fullName evidence="2">TonB C-terminal domain-containing protein</fullName>
    </recommendedName>
</protein>
<dbReference type="EMBL" id="SPVH01000002">
    <property type="protein sequence ID" value="TFW14096.1"/>
    <property type="molecule type" value="Genomic_DNA"/>
</dbReference>
<dbReference type="SUPFAM" id="SSF74653">
    <property type="entry name" value="TolA/TonB C-terminal domain"/>
    <property type="match status" value="2"/>
</dbReference>
<keyword evidence="1" id="KW-0732">Signal</keyword>
<dbReference type="InterPro" id="IPR037682">
    <property type="entry name" value="TonB_C"/>
</dbReference>
<evidence type="ECO:0000259" key="2">
    <source>
        <dbReference type="PROSITE" id="PS52015"/>
    </source>
</evidence>
<evidence type="ECO:0000313" key="4">
    <source>
        <dbReference type="Proteomes" id="UP000298216"/>
    </source>
</evidence>
<keyword evidence="4" id="KW-1185">Reference proteome</keyword>
<name>A0A4Y9S220_9CAUL</name>
<dbReference type="OrthoDB" id="7500609at2"/>
<organism evidence="3 4">
    <name type="scientific">Brevundimonas intermedia</name>
    <dbReference type="NCBI Taxonomy" id="74315"/>
    <lineage>
        <taxon>Bacteria</taxon>
        <taxon>Pseudomonadati</taxon>
        <taxon>Pseudomonadota</taxon>
        <taxon>Alphaproteobacteria</taxon>
        <taxon>Caulobacterales</taxon>
        <taxon>Caulobacteraceae</taxon>
        <taxon>Brevundimonas</taxon>
    </lineage>
</organism>
<proteinExistence type="predicted"/>
<dbReference type="RefSeq" id="WP_135193487.1">
    <property type="nucleotide sequence ID" value="NZ_SPVH01000002.1"/>
</dbReference>
<feature type="signal peptide" evidence="1">
    <location>
        <begin position="1"/>
        <end position="20"/>
    </location>
</feature>
<sequence>MRAALFGLGLTLTMTTSALAQAPVIRHQNGTSPDQVLFQIPSTDIRCDGEAVQPTYSDDLRVETTGPSRPNRAAVSLSFSVDDTGRTFDIRVPQAATLGPIPVIIPTDIASQHEQAALAAWRFDGPRRDCTLTIRYAFKPLIEATTGDLLRYFAVTRTRGLIRDAVAARLAGPDANCGGERRGGRAPRVVSYPDYKIGQRPPPGGRSWTVVRWGVDADGRSVDVETLGSSGDTAFDAETRRALSETVVEGGAPLKGCVFNFYRNGENLPAPVMQQTSDDPLQNCPPEVGARFQARATPETYPQAFRDRGIEGWARVRFDLASWGEVGNVGVIDAQPAAAFGDGGIRVVRTSRADSGFDAGIRCVAPVRYVLSHSPGDVASPTSDNAAD</sequence>
<feature type="chain" id="PRO_5021429479" description="TonB C-terminal domain-containing protein" evidence="1">
    <location>
        <begin position="21"/>
        <end position="388"/>
    </location>
</feature>
<evidence type="ECO:0000256" key="1">
    <source>
        <dbReference type="SAM" id="SignalP"/>
    </source>
</evidence>
<dbReference type="Proteomes" id="UP000298216">
    <property type="component" value="Unassembled WGS sequence"/>
</dbReference>
<accession>A0A4Y9S220</accession>